<organism evidence="2 3">
    <name type="scientific">Reichenbachiella faecimaris</name>
    <dbReference type="NCBI Taxonomy" id="692418"/>
    <lineage>
        <taxon>Bacteria</taxon>
        <taxon>Pseudomonadati</taxon>
        <taxon>Bacteroidota</taxon>
        <taxon>Cytophagia</taxon>
        <taxon>Cytophagales</taxon>
        <taxon>Reichenbachiellaceae</taxon>
        <taxon>Reichenbachiella</taxon>
    </lineage>
</organism>
<evidence type="ECO:0000259" key="1">
    <source>
        <dbReference type="Pfam" id="PF03417"/>
    </source>
</evidence>
<dbReference type="EMBL" id="FWYF01000001">
    <property type="protein sequence ID" value="SMD32192.1"/>
    <property type="molecule type" value="Genomic_DNA"/>
</dbReference>
<accession>A0A1W2G6X4</accession>
<dbReference type="SUPFAM" id="SSF48452">
    <property type="entry name" value="TPR-like"/>
    <property type="match status" value="1"/>
</dbReference>
<feature type="domain" description="Peptidase C45 hydrolase" evidence="1">
    <location>
        <begin position="185"/>
        <end position="371"/>
    </location>
</feature>
<evidence type="ECO:0000313" key="3">
    <source>
        <dbReference type="Proteomes" id="UP000192472"/>
    </source>
</evidence>
<dbReference type="STRING" id="692418.SAMN04488029_0534"/>
<dbReference type="OrthoDB" id="5480874at2"/>
<dbReference type="Proteomes" id="UP000192472">
    <property type="component" value="Unassembled WGS sequence"/>
</dbReference>
<dbReference type="InterPro" id="IPR005079">
    <property type="entry name" value="Peptidase_C45_hydrolase"/>
</dbReference>
<dbReference type="InterPro" id="IPR047794">
    <property type="entry name" value="C45_proenzyme-like"/>
</dbReference>
<dbReference type="SUPFAM" id="SSF56235">
    <property type="entry name" value="N-terminal nucleophile aminohydrolases (Ntn hydrolases)"/>
    <property type="match status" value="1"/>
</dbReference>
<sequence>MKPKITIPLTLLLIFLITLVWFYQRVVYTVPTLNPNSSIGETRIQVDSNYYRLGNSWLRKNATGNWESYIEGNAEERGQIIGKLHQELIVGQEEAFVGELKNQIPNSFYRRLLTIGIAWFNRDLDQYIPIEYRTEITGISQYFSDMYDFIGPKYNRLINYHAAHDIGHAVQNMRLVGCTALGVWSTDSTNMLVGRNFDFYVGDAFAKEKIVLLVNPDEGYKYLSVTWGGFCGVVSGMNEKGLGITLNSLKSEIPDQVGTPVSIIARDMLQYASTIEEAAAIASKYTSFVSESFTISSALDSKMAIIEKTPTQTDIFWPSDTVLIAANHCQSTKLKDSPINLTHIANSESVNRFERTKQLITESEISNVQHIADILRNQKGLNDQDIGLSNPELINQLIAHHAVIFKNYDRQVWVSSYPYQINSFQAYDLDDFDLWRSPELVLPIAIDSLLIEADPFYGSTDYERFQKFKSLKENIIQSAKEETPINPKTIQSFIQTNPEYYETYRLVGNYYAKLKNRSAAIEHYKIALTKDIAYKEDSIFIVNQIKTLQP</sequence>
<protein>
    <submittedName>
        <fullName evidence="2">Acyl-coenzyme A:6-aminopenicillanic acid acyl-transferase</fullName>
    </submittedName>
</protein>
<dbReference type="PANTHER" id="PTHR35190">
    <property type="entry name" value="PROTEIN DCD1B"/>
    <property type="match status" value="1"/>
</dbReference>
<evidence type="ECO:0000313" key="2">
    <source>
        <dbReference type="EMBL" id="SMD32192.1"/>
    </source>
</evidence>
<dbReference type="InterPro" id="IPR011990">
    <property type="entry name" value="TPR-like_helical_dom_sf"/>
</dbReference>
<dbReference type="RefSeq" id="WP_084370871.1">
    <property type="nucleotide sequence ID" value="NZ_FWYF01000001.1"/>
</dbReference>
<proteinExistence type="predicted"/>
<dbReference type="InterPro" id="IPR047803">
    <property type="entry name" value="DCD1A/B-like"/>
</dbReference>
<reference evidence="2 3" key="1">
    <citation type="submission" date="2017-04" db="EMBL/GenBank/DDBJ databases">
        <authorList>
            <person name="Afonso C.L."/>
            <person name="Miller P.J."/>
            <person name="Scott M.A."/>
            <person name="Spackman E."/>
            <person name="Goraichik I."/>
            <person name="Dimitrov K.M."/>
            <person name="Suarez D.L."/>
            <person name="Swayne D.E."/>
        </authorList>
    </citation>
    <scope>NUCLEOTIDE SEQUENCE [LARGE SCALE GENOMIC DNA]</scope>
    <source>
        <strain evidence="2 3">DSM 26133</strain>
    </source>
</reference>
<keyword evidence="2" id="KW-0808">Transferase</keyword>
<dbReference type="PANTHER" id="PTHR35190:SF2">
    <property type="entry name" value="PROTEIN DCD1B"/>
    <property type="match status" value="1"/>
</dbReference>
<dbReference type="Gene3D" id="3.60.60.10">
    <property type="entry name" value="Penicillin V Acylase, Chain A"/>
    <property type="match status" value="1"/>
</dbReference>
<dbReference type="AlphaFoldDB" id="A0A1W2G6X4"/>
<name>A0A1W2G6X4_REIFA</name>
<dbReference type="InterPro" id="IPR029055">
    <property type="entry name" value="Ntn_hydrolases_N"/>
</dbReference>
<dbReference type="Pfam" id="PF03417">
    <property type="entry name" value="AAT"/>
    <property type="match status" value="1"/>
</dbReference>
<gene>
    <name evidence="2" type="ORF">SAMN04488029_0534</name>
</gene>
<dbReference type="NCBIfam" id="NF040521">
    <property type="entry name" value="C45_proenzyme"/>
    <property type="match status" value="1"/>
</dbReference>
<keyword evidence="3" id="KW-1185">Reference proteome</keyword>
<dbReference type="GO" id="GO:0016740">
    <property type="term" value="F:transferase activity"/>
    <property type="evidence" value="ECO:0007669"/>
    <property type="project" value="UniProtKB-KW"/>
</dbReference>